<name>A0AAV4XMW9_CAEEX</name>
<keyword evidence="2" id="KW-1185">Reference proteome</keyword>
<organism evidence="1 2">
    <name type="scientific">Caerostris extrusa</name>
    <name type="common">Bark spider</name>
    <name type="synonym">Caerostris bankana</name>
    <dbReference type="NCBI Taxonomy" id="172846"/>
    <lineage>
        <taxon>Eukaryota</taxon>
        <taxon>Metazoa</taxon>
        <taxon>Ecdysozoa</taxon>
        <taxon>Arthropoda</taxon>
        <taxon>Chelicerata</taxon>
        <taxon>Arachnida</taxon>
        <taxon>Araneae</taxon>
        <taxon>Araneomorphae</taxon>
        <taxon>Entelegynae</taxon>
        <taxon>Araneoidea</taxon>
        <taxon>Araneidae</taxon>
        <taxon>Caerostris</taxon>
    </lineage>
</organism>
<sequence>MIIKRNSRNLSKQNSLDGVEICSQYGNRKFFSRKPSNNKGESSVFCRKANVAFPPDHSPERCLRLVVSGGFEKGPPLFTVNRCVRCNRHLDLQTCFSTLDKPVVFLRTELFRKRKGLWAISSAKTFVLCQLIARVFNPFRKSERDSFIVLSCRESSVFCRKANVAFPPDHSQSGVCDWLSRGGGGFEKGPPLVVVHSE</sequence>
<dbReference type="Proteomes" id="UP001054945">
    <property type="component" value="Unassembled WGS sequence"/>
</dbReference>
<gene>
    <name evidence="1" type="ORF">CEXT_210211</name>
</gene>
<accession>A0AAV4XMW9</accession>
<comment type="caution">
    <text evidence="1">The sequence shown here is derived from an EMBL/GenBank/DDBJ whole genome shotgun (WGS) entry which is preliminary data.</text>
</comment>
<evidence type="ECO:0000313" key="2">
    <source>
        <dbReference type="Proteomes" id="UP001054945"/>
    </source>
</evidence>
<proteinExistence type="predicted"/>
<protein>
    <submittedName>
        <fullName evidence="1">Uncharacterized protein</fullName>
    </submittedName>
</protein>
<reference evidence="1 2" key="1">
    <citation type="submission" date="2021-06" db="EMBL/GenBank/DDBJ databases">
        <title>Caerostris extrusa draft genome.</title>
        <authorList>
            <person name="Kono N."/>
            <person name="Arakawa K."/>
        </authorList>
    </citation>
    <scope>NUCLEOTIDE SEQUENCE [LARGE SCALE GENOMIC DNA]</scope>
</reference>
<dbReference type="EMBL" id="BPLR01017871">
    <property type="protein sequence ID" value="GIY95088.1"/>
    <property type="molecule type" value="Genomic_DNA"/>
</dbReference>
<evidence type="ECO:0000313" key="1">
    <source>
        <dbReference type="EMBL" id="GIY95088.1"/>
    </source>
</evidence>
<dbReference type="AlphaFoldDB" id="A0AAV4XMW9"/>